<dbReference type="InterPro" id="IPR017850">
    <property type="entry name" value="Alkaline_phosphatase_core_sf"/>
</dbReference>
<dbReference type="NCBIfam" id="TIGR02687">
    <property type="entry name" value="BREX-1 system phosphatase PglZ type A"/>
    <property type="match status" value="1"/>
</dbReference>
<dbReference type="Pfam" id="PF08665">
    <property type="entry name" value="PglZ"/>
    <property type="match status" value="1"/>
</dbReference>
<gene>
    <name evidence="1" type="ORF">CI610_01783</name>
</gene>
<accession>A0A2H9T7R5</accession>
<dbReference type="AlphaFoldDB" id="A0A2H9T7R5"/>
<evidence type="ECO:0000313" key="1">
    <source>
        <dbReference type="EMBL" id="PJE79253.1"/>
    </source>
</evidence>
<name>A0A2H9T7R5_9ZZZZ</name>
<organism evidence="1">
    <name type="scientific">invertebrate metagenome</name>
    <dbReference type="NCBI Taxonomy" id="1711999"/>
    <lineage>
        <taxon>unclassified sequences</taxon>
        <taxon>metagenomes</taxon>
        <taxon>organismal metagenomes</taxon>
    </lineage>
</organism>
<dbReference type="EMBL" id="NSIT01000083">
    <property type="protein sequence ID" value="PJE79253.1"/>
    <property type="molecule type" value="Genomic_DNA"/>
</dbReference>
<proteinExistence type="predicted"/>
<dbReference type="SUPFAM" id="SSF53649">
    <property type="entry name" value="Alkaline phosphatase-like"/>
    <property type="match status" value="1"/>
</dbReference>
<dbReference type="InterPro" id="IPR014060">
    <property type="entry name" value="PglZ"/>
</dbReference>
<sequence length="836" mass="95810">MNTQIQEAILKRFDKHRIIFWYDTNKELRQDFEALVLPDIEKVEIDNNELGLKYRVLRTEPEQKFLLYKEGPAPADLDNWLLDVQLSHGEFSTDQVSLWLSELELGLEFNELVQSHAVFFEAKSRLSSLKKLLGDRDNRNQIETKMMAVCSGAEPRLDAIMEALLQELSVEKDNKFKLLQRCHLDTVLWTRLKRNYGYESETSGIKDFTIELFKSCFAMTTGGDIRLSSEALVFLKRWKDSRRHEQSFESLSTSCAEILKIESLLDPMDFRDLMDLDYFRLIDLKVISSLVNGVTKRTITAGEVSGWVRQRKLGHWYEEFCHLYKAIDYASRFIGTLDNSNLSINTKTETLDDGVTRYSQSWYLLDQLYRKFIWHMRESGQPSLMNALTKQVENLYSNNYLLPVNNQWQALVDKTSHWKAATVLNQRNFFEKKVQPFLEKDKKVCVIISDALRYEISHELQSLIRQEDRFSAELTPALSVLPSYTQLGMAALLPHETLAIAEDNTGTALVNGLNSRGTASRNKILDTALSGKATAIQAKYLSQLGRDECRSLVRDNDVLYVYHNLIDKTGDERDSQERVFDAAETTLHELIRLVKKLTNANANNLLITADHGFIYQNKPLDNSDFSSCEPQGNEILYRDRRFILGKGLSPQAGLKHFLSTDLKLEGTLEIQIPNSINRLRLKGSGSQFVHGGAALQEVVVPILQINKKRKSDITAVGVEVLGGTSSMITSGQLAVRFYQTEAVTDKVQPRKLRAGLYSIRGELISDSHDLVFDMTSDHARERELQIQMVLSHEADKANNQEVILRLDEKLAGTSHYQEYLFVRYQLRRSFTSDFDF</sequence>
<protein>
    <submittedName>
        <fullName evidence="1">Uncharacterized protein</fullName>
    </submittedName>
</protein>
<comment type="caution">
    <text evidence="1">The sequence shown here is derived from an EMBL/GenBank/DDBJ whole genome shotgun (WGS) entry which is preliminary data.</text>
</comment>
<reference evidence="1" key="1">
    <citation type="journal article" date="2017" name="Appl. Environ. Microbiol.">
        <title>Molecular characterization of an Endozoicomonas-like organism causing infection in king scallop Pecten maximus L.</title>
        <authorList>
            <person name="Cano I."/>
            <person name="van Aerle R."/>
            <person name="Ross S."/>
            <person name="Verner-Jeffreys D.W."/>
            <person name="Paley R.K."/>
            <person name="Rimmer G."/>
            <person name="Ryder D."/>
            <person name="Hooper P."/>
            <person name="Stone D."/>
            <person name="Feist S.W."/>
        </authorList>
    </citation>
    <scope>NUCLEOTIDE SEQUENCE</scope>
</reference>